<evidence type="ECO:0000313" key="3">
    <source>
        <dbReference type="EMBL" id="KRN88699.1"/>
    </source>
</evidence>
<dbReference type="InterPro" id="IPR036162">
    <property type="entry name" value="Resolvase-like_N_sf"/>
</dbReference>
<dbReference type="PROSITE" id="PS51737">
    <property type="entry name" value="RECOMBINASE_DNA_BIND"/>
    <property type="match status" value="1"/>
</dbReference>
<dbReference type="GO" id="GO:0000150">
    <property type="term" value="F:DNA strand exchange activity"/>
    <property type="evidence" value="ECO:0007669"/>
    <property type="project" value="InterPro"/>
</dbReference>
<name>A0A0R2KHE8_9LACO</name>
<evidence type="ECO:0000259" key="2">
    <source>
        <dbReference type="PROSITE" id="PS51737"/>
    </source>
</evidence>
<dbReference type="SUPFAM" id="SSF53041">
    <property type="entry name" value="Resolvase-like"/>
    <property type="match status" value="1"/>
</dbReference>
<dbReference type="Pfam" id="PF07508">
    <property type="entry name" value="Recombinase"/>
    <property type="match status" value="1"/>
</dbReference>
<proteinExistence type="predicted"/>
<dbReference type="SMART" id="SM00857">
    <property type="entry name" value="Resolvase"/>
    <property type="match status" value="1"/>
</dbReference>
<feature type="domain" description="Resolvase/invertase-type recombinase catalytic" evidence="1">
    <location>
        <begin position="21"/>
        <end position="169"/>
    </location>
</feature>
<dbReference type="EMBL" id="JQBZ01000025">
    <property type="protein sequence ID" value="KRN88699.1"/>
    <property type="molecule type" value="Genomic_DNA"/>
</dbReference>
<dbReference type="RefSeq" id="WP_051188967.1">
    <property type="nucleotide sequence ID" value="NZ_JQBZ01000025.1"/>
</dbReference>
<accession>A0A0R2KHE8</accession>
<sequence length="646" mass="76301">MKEIIKIENTTFKIKKINKLRVAAYARVSTEKDEQKISIEAQKEYFKYFILNNPKWEFAGLFVDEGLSGTSYHKREGFNQMIDKARNGEIDRIVTKSISRFARNTVDTISIIRELKAKGISVFFQKENIDTLDAKSEFVLTLMSSFAQEESRSISENITWGHRKRFRDGKVTVPFSSFLGYSRGEKGELVVNEQEANIVRAIYYLRVIGCTINQIVKELETNNVLTPQKKEKWNHSVVLSIIRNEKYKGDALLQKKFTVDFLTRKQKVNEGELPQYYVENSHPPIVLRDTHEYANKLLETDAKSENKKTITSALSSKIVCKECGDYYGRFKIHPEWHGGRWAWRCRNKYSRTSKCKVRHIYDDELIKSISKAIMEYIKTRDDLIKEVEDISKVSINSYLTENKSFMNYVLIDRTISPIIKSIYVNKNHVADIELIDGTVIKDIVIEGTCIKVGRRLDKKYLKRIKYQDSFKKWLELRYLKNQVRNILQKVNQVNRILEIKDAKTYINELEKQDDFSKYQSEVKKDYIYAIRLYFEFLYECIQDEIEDLGLTGFEWQRINWQQTTKEVDTSIDEFKEWLNESTEYSPTTQKNIIKKVRKAHRILSIANKTNYIYQLEKTKEYQCLSNKIQSVIKYSYKVYLRFITEK</sequence>
<dbReference type="PANTHER" id="PTHR30461">
    <property type="entry name" value="DNA-INVERTASE FROM LAMBDOID PROPHAGE"/>
    <property type="match status" value="1"/>
</dbReference>
<dbReference type="AlphaFoldDB" id="A0A0R2KHE8"/>
<dbReference type="PATRIC" id="fig|1122146.4.peg.688"/>
<dbReference type="Pfam" id="PF13408">
    <property type="entry name" value="Zn_ribbon_recom"/>
    <property type="match status" value="1"/>
</dbReference>
<gene>
    <name evidence="3" type="ORF">IV53_GL000666</name>
</gene>
<dbReference type="CDD" id="cd00338">
    <property type="entry name" value="Ser_Recombinase"/>
    <property type="match status" value="1"/>
</dbReference>
<dbReference type="STRING" id="1122146.IV53_GL000666"/>
<evidence type="ECO:0000313" key="4">
    <source>
        <dbReference type="Proteomes" id="UP000051500"/>
    </source>
</evidence>
<dbReference type="Gene3D" id="3.40.50.1390">
    <property type="entry name" value="Resolvase, N-terminal catalytic domain"/>
    <property type="match status" value="1"/>
</dbReference>
<dbReference type="InterPro" id="IPR038109">
    <property type="entry name" value="DNA_bind_recomb_sf"/>
</dbReference>
<organism evidence="3 4">
    <name type="scientific">Ligilactobacillus ceti DSM 22408</name>
    <dbReference type="NCBI Taxonomy" id="1122146"/>
    <lineage>
        <taxon>Bacteria</taxon>
        <taxon>Bacillati</taxon>
        <taxon>Bacillota</taxon>
        <taxon>Bacilli</taxon>
        <taxon>Lactobacillales</taxon>
        <taxon>Lactobacillaceae</taxon>
        <taxon>Ligilactobacillus</taxon>
    </lineage>
</organism>
<protein>
    <submittedName>
        <fullName evidence="3">Resolvase, N-terminal domain protein</fullName>
    </submittedName>
</protein>
<feature type="domain" description="Recombinase" evidence="2">
    <location>
        <begin position="178"/>
        <end position="304"/>
    </location>
</feature>
<evidence type="ECO:0000259" key="1">
    <source>
        <dbReference type="PROSITE" id="PS51736"/>
    </source>
</evidence>
<dbReference type="PROSITE" id="PS51736">
    <property type="entry name" value="RECOMBINASES_3"/>
    <property type="match status" value="1"/>
</dbReference>
<reference evidence="3 4" key="1">
    <citation type="journal article" date="2015" name="Genome Announc.">
        <title>Expanding the biotechnology potential of lactobacilli through comparative genomics of 213 strains and associated genera.</title>
        <authorList>
            <person name="Sun Z."/>
            <person name="Harris H.M."/>
            <person name="McCann A."/>
            <person name="Guo C."/>
            <person name="Argimon S."/>
            <person name="Zhang W."/>
            <person name="Yang X."/>
            <person name="Jeffery I.B."/>
            <person name="Cooney J.C."/>
            <person name="Kagawa T.F."/>
            <person name="Liu W."/>
            <person name="Song Y."/>
            <person name="Salvetti E."/>
            <person name="Wrobel A."/>
            <person name="Rasinkangas P."/>
            <person name="Parkhill J."/>
            <person name="Rea M.C."/>
            <person name="O'Sullivan O."/>
            <person name="Ritari J."/>
            <person name="Douillard F.P."/>
            <person name="Paul Ross R."/>
            <person name="Yang R."/>
            <person name="Briner A.E."/>
            <person name="Felis G.E."/>
            <person name="de Vos W.M."/>
            <person name="Barrangou R."/>
            <person name="Klaenhammer T.R."/>
            <person name="Caufield P.W."/>
            <person name="Cui Y."/>
            <person name="Zhang H."/>
            <person name="O'Toole P.W."/>
        </authorList>
    </citation>
    <scope>NUCLEOTIDE SEQUENCE [LARGE SCALE GENOMIC DNA]</scope>
    <source>
        <strain evidence="3 4">DSM 22408</strain>
    </source>
</reference>
<dbReference type="PANTHER" id="PTHR30461:SF23">
    <property type="entry name" value="DNA RECOMBINASE-RELATED"/>
    <property type="match status" value="1"/>
</dbReference>
<dbReference type="Pfam" id="PF00239">
    <property type="entry name" value="Resolvase"/>
    <property type="match status" value="1"/>
</dbReference>
<keyword evidence="4" id="KW-1185">Reference proteome</keyword>
<dbReference type="OrthoDB" id="9811097at2"/>
<dbReference type="InterPro" id="IPR050639">
    <property type="entry name" value="SSR_resolvase"/>
</dbReference>
<dbReference type="InterPro" id="IPR006119">
    <property type="entry name" value="Resolv_N"/>
</dbReference>
<dbReference type="Gene3D" id="3.90.1750.20">
    <property type="entry name" value="Putative Large Serine Recombinase, Chain B, Domain 2"/>
    <property type="match status" value="1"/>
</dbReference>
<dbReference type="InterPro" id="IPR011109">
    <property type="entry name" value="DNA_bind_recombinase_dom"/>
</dbReference>
<comment type="caution">
    <text evidence="3">The sequence shown here is derived from an EMBL/GenBank/DDBJ whole genome shotgun (WGS) entry which is preliminary data.</text>
</comment>
<dbReference type="InterPro" id="IPR025827">
    <property type="entry name" value="Zn_ribbon_recom_dom"/>
</dbReference>
<dbReference type="GO" id="GO:0003677">
    <property type="term" value="F:DNA binding"/>
    <property type="evidence" value="ECO:0007669"/>
    <property type="project" value="InterPro"/>
</dbReference>
<dbReference type="Proteomes" id="UP000051500">
    <property type="component" value="Unassembled WGS sequence"/>
</dbReference>